<dbReference type="EMBL" id="BARV01006335">
    <property type="protein sequence ID" value="GAI11408.1"/>
    <property type="molecule type" value="Genomic_DNA"/>
</dbReference>
<protein>
    <submittedName>
        <fullName evidence="1">Uncharacterized protein</fullName>
    </submittedName>
</protein>
<organism evidence="1">
    <name type="scientific">marine sediment metagenome</name>
    <dbReference type="NCBI Taxonomy" id="412755"/>
    <lineage>
        <taxon>unclassified sequences</taxon>
        <taxon>metagenomes</taxon>
        <taxon>ecological metagenomes</taxon>
    </lineage>
</organism>
<evidence type="ECO:0000313" key="1">
    <source>
        <dbReference type="EMBL" id="GAI11408.1"/>
    </source>
</evidence>
<name>X1KXI3_9ZZZZ</name>
<reference evidence="1" key="1">
    <citation type="journal article" date="2014" name="Front. Microbiol.">
        <title>High frequency of phylogenetically diverse reductive dehalogenase-homologous genes in deep subseafloor sedimentary metagenomes.</title>
        <authorList>
            <person name="Kawai M."/>
            <person name="Futagami T."/>
            <person name="Toyoda A."/>
            <person name="Takaki Y."/>
            <person name="Nishi S."/>
            <person name="Hori S."/>
            <person name="Arai W."/>
            <person name="Tsubouchi T."/>
            <person name="Morono Y."/>
            <person name="Uchiyama I."/>
            <person name="Ito T."/>
            <person name="Fujiyama A."/>
            <person name="Inagaki F."/>
            <person name="Takami H."/>
        </authorList>
    </citation>
    <scope>NUCLEOTIDE SEQUENCE</scope>
    <source>
        <strain evidence="1">Expedition CK06-06</strain>
    </source>
</reference>
<gene>
    <name evidence="1" type="ORF">S06H3_12971</name>
</gene>
<sequence length="230" mass="25566">MQSRAKDNLNNYEDTPYTSISFLYDTNEPVTTITLPADGVDRNTSCGVNGTAYDEIAGNDSGLYILKIQVKGLSGSTTEYWEPPGGWPGYVVWLGDAAGESWALSSTPTWKNGYKYEVRAYHKDEAGNTESPPTLNTFIFDIDSPESFISRPSEDFHGPDLTMLWGTFVDTSPYYSSGVSSVTVRIYCSSGTYYQGMYWNGDFWEESPSPDNAWQYGSVWASTWLIPAPT</sequence>
<dbReference type="AlphaFoldDB" id="X1KXI3"/>
<accession>X1KXI3</accession>
<proteinExistence type="predicted"/>
<comment type="caution">
    <text evidence="1">The sequence shown here is derived from an EMBL/GenBank/DDBJ whole genome shotgun (WGS) entry which is preliminary data.</text>
</comment>